<feature type="transmembrane region" description="Helical" evidence="1">
    <location>
        <begin position="96"/>
        <end position="117"/>
    </location>
</feature>
<feature type="transmembrane region" description="Helical" evidence="1">
    <location>
        <begin position="123"/>
        <end position="142"/>
    </location>
</feature>
<keyword evidence="1" id="KW-0472">Membrane</keyword>
<accession>A0A212L1S8</accession>
<dbReference type="InterPro" id="IPR010654">
    <property type="entry name" value="Phage_lambda_tail_I"/>
</dbReference>
<dbReference type="EMBL" id="FMJD01000002">
    <property type="protein sequence ID" value="SCM71478.1"/>
    <property type="molecule type" value="Genomic_DNA"/>
</dbReference>
<keyword evidence="1" id="KW-1133">Transmembrane helix</keyword>
<keyword evidence="1" id="KW-0812">Transmembrane</keyword>
<evidence type="ECO:0000256" key="1">
    <source>
        <dbReference type="SAM" id="Phobius"/>
    </source>
</evidence>
<organism evidence="2">
    <name type="scientific">uncultured Pleomorphomonas sp</name>
    <dbReference type="NCBI Taxonomy" id="442121"/>
    <lineage>
        <taxon>Bacteria</taxon>
        <taxon>Pseudomonadati</taxon>
        <taxon>Pseudomonadota</taxon>
        <taxon>Alphaproteobacteria</taxon>
        <taxon>Hyphomicrobiales</taxon>
        <taxon>Pleomorphomonadaceae</taxon>
        <taxon>Pleomorphomonas</taxon>
        <taxon>environmental samples</taxon>
    </lineage>
</organism>
<name>A0A212L1S8_9HYPH</name>
<reference evidence="2" key="1">
    <citation type="submission" date="2016-08" db="EMBL/GenBank/DDBJ databases">
        <authorList>
            <person name="Seilhamer J.J."/>
        </authorList>
    </citation>
    <scope>NUCLEOTIDE SEQUENCE</scope>
    <source>
        <strain evidence="2">86</strain>
    </source>
</reference>
<proteinExistence type="predicted"/>
<gene>
    <name evidence="2" type="ORF">KL86PLE_100230</name>
</gene>
<dbReference type="RefSeq" id="WP_288199035.1">
    <property type="nucleotide sequence ID" value="NZ_LT608334.1"/>
</dbReference>
<dbReference type="Pfam" id="PF06805">
    <property type="entry name" value="Lambda_tail_I"/>
    <property type="match status" value="1"/>
</dbReference>
<sequence>MIRTIHLHGEAGRRFGRVWTLDVETLAEAVRAIGVQAKGFREYIEARDWRCVRGDRKTGYALGDNQLTIQLGSATDLHITPVVRGRGAKGQGIGKIIAGVLLAGFAFFFAPAGFTAFGMTAKQIGMIGVGLALSGVSSLISAQKKTDDKQSHLFSSITDVAVQGSPVPILVGRFRCKGMPVISNFIQTTDQ</sequence>
<dbReference type="AlphaFoldDB" id="A0A212L1S8"/>
<evidence type="ECO:0000313" key="2">
    <source>
        <dbReference type="EMBL" id="SCM71478.1"/>
    </source>
</evidence>
<protein>
    <submittedName>
        <fullName evidence="2">Putative Phage GP20-like protein</fullName>
    </submittedName>
</protein>